<gene>
    <name evidence="2" type="ORF">GCM10009682_39720</name>
</gene>
<protein>
    <submittedName>
        <fullName evidence="2">Uncharacterized protein</fullName>
    </submittedName>
</protein>
<comment type="caution">
    <text evidence="2">The sequence shown here is derived from an EMBL/GenBank/DDBJ whole genome shotgun (WGS) entry which is preliminary data.</text>
</comment>
<feature type="region of interest" description="Disordered" evidence="1">
    <location>
        <begin position="68"/>
        <end position="99"/>
    </location>
</feature>
<evidence type="ECO:0000313" key="3">
    <source>
        <dbReference type="Proteomes" id="UP001500218"/>
    </source>
</evidence>
<evidence type="ECO:0000256" key="1">
    <source>
        <dbReference type="SAM" id="MobiDB-lite"/>
    </source>
</evidence>
<sequence length="99" mass="10803">MLGLVGIGRRVPPPVIRPDRLTRPGDAPGHMRGIVGIAGRGVTEIARLKIRVNHPDILPEYAAPLRATRTDPARRGHTVAPRRHMGAYGEPEAPDPRQE</sequence>
<evidence type="ECO:0000313" key="2">
    <source>
        <dbReference type="EMBL" id="GAA1814664.1"/>
    </source>
</evidence>
<dbReference type="Proteomes" id="UP001500218">
    <property type="component" value="Unassembled WGS sequence"/>
</dbReference>
<proteinExistence type="predicted"/>
<name>A0ABN2M8N4_9ACTN</name>
<feature type="compositionally biased region" description="Basic residues" evidence="1">
    <location>
        <begin position="75"/>
        <end position="85"/>
    </location>
</feature>
<keyword evidence="3" id="KW-1185">Reference proteome</keyword>
<dbReference type="EMBL" id="BAAALT010000127">
    <property type="protein sequence ID" value="GAA1814664.1"/>
    <property type="molecule type" value="Genomic_DNA"/>
</dbReference>
<organism evidence="2 3">
    <name type="scientific">Luedemannella flava</name>
    <dbReference type="NCBI Taxonomy" id="349316"/>
    <lineage>
        <taxon>Bacteria</taxon>
        <taxon>Bacillati</taxon>
        <taxon>Actinomycetota</taxon>
        <taxon>Actinomycetes</taxon>
        <taxon>Micromonosporales</taxon>
        <taxon>Micromonosporaceae</taxon>
        <taxon>Luedemannella</taxon>
    </lineage>
</organism>
<reference evidence="2 3" key="1">
    <citation type="journal article" date="2019" name="Int. J. Syst. Evol. Microbiol.">
        <title>The Global Catalogue of Microorganisms (GCM) 10K type strain sequencing project: providing services to taxonomists for standard genome sequencing and annotation.</title>
        <authorList>
            <consortium name="The Broad Institute Genomics Platform"/>
            <consortium name="The Broad Institute Genome Sequencing Center for Infectious Disease"/>
            <person name="Wu L."/>
            <person name="Ma J."/>
        </authorList>
    </citation>
    <scope>NUCLEOTIDE SEQUENCE [LARGE SCALE GENOMIC DNA]</scope>
    <source>
        <strain evidence="2 3">JCM 13250</strain>
    </source>
</reference>
<accession>A0ABN2M8N4</accession>